<keyword evidence="4 7" id="KW-0489">Methyltransferase</keyword>
<dbReference type="AlphaFoldDB" id="A0A1Q2CIS2"/>
<evidence type="ECO:0000256" key="4">
    <source>
        <dbReference type="ARBA" id="ARBA00022603"/>
    </source>
</evidence>
<dbReference type="GO" id="GO:0005737">
    <property type="term" value="C:cytoplasm"/>
    <property type="evidence" value="ECO:0007669"/>
    <property type="project" value="UniProtKB-SubCell"/>
</dbReference>
<dbReference type="Proteomes" id="UP000188324">
    <property type="component" value="Chromosome"/>
</dbReference>
<proteinExistence type="inferred from homology"/>
<keyword evidence="5 7" id="KW-0808">Transferase</keyword>
<dbReference type="RefSeq" id="WP_226996379.1">
    <property type="nucleotide sequence ID" value="NZ_CP019605.1"/>
</dbReference>
<keyword evidence="2 7" id="KW-0963">Cytoplasm</keyword>
<dbReference type="FunFam" id="1.10.150.170:FF:000001">
    <property type="entry name" value="Ribosomal RNA small subunit methyltransferase H"/>
    <property type="match status" value="1"/>
</dbReference>
<dbReference type="KEGG" id="tfl:RPIT_03990"/>
<protein>
    <recommendedName>
        <fullName evidence="7">Ribosomal RNA small subunit methyltransferase H</fullName>
        <ecNumber evidence="7">2.1.1.199</ecNumber>
    </recommendedName>
    <alternativeName>
        <fullName evidence="7">16S rRNA m(4)C1402 methyltransferase</fullName>
    </alternativeName>
    <alternativeName>
        <fullName evidence="7">rRNA (cytosine-N(4)-)-methyltransferase RsmH</fullName>
    </alternativeName>
</protein>
<dbReference type="GO" id="GO:0070475">
    <property type="term" value="P:rRNA base methylation"/>
    <property type="evidence" value="ECO:0007669"/>
    <property type="project" value="UniProtKB-UniRule"/>
</dbReference>
<dbReference type="InterPro" id="IPR023397">
    <property type="entry name" value="SAM-dep_MeTrfase_MraW_recog"/>
</dbReference>
<accession>A0A1Q2CIS2</accession>
<feature type="binding site" evidence="7">
    <location>
        <position position="102"/>
    </location>
    <ligand>
        <name>S-adenosyl-L-methionine</name>
        <dbReference type="ChEBI" id="CHEBI:59789"/>
    </ligand>
</feature>
<reference evidence="8 9" key="1">
    <citation type="journal article" date="2016" name="Int. J. Syst. Evol. Microbiol.">
        <title>Tessaracoccus flavus sp. nov., isolated from the drainage system of a lindane-producing factory.</title>
        <authorList>
            <person name="Kumari R."/>
            <person name="Singh P."/>
            <person name="Schumann P."/>
            <person name="Lal R."/>
        </authorList>
    </citation>
    <scope>NUCLEOTIDE SEQUENCE [LARGE SCALE GENOMIC DNA]</scope>
    <source>
        <strain evidence="8 9">RP1T</strain>
    </source>
</reference>
<comment type="subcellular location">
    <subcellularLocation>
        <location evidence="7">Cytoplasm</location>
    </subcellularLocation>
</comment>
<dbReference type="InterPro" id="IPR029063">
    <property type="entry name" value="SAM-dependent_MTases_sf"/>
</dbReference>
<organism evidence="8 9">
    <name type="scientific">Tessaracoccus flavus</name>
    <dbReference type="NCBI Taxonomy" id="1610493"/>
    <lineage>
        <taxon>Bacteria</taxon>
        <taxon>Bacillati</taxon>
        <taxon>Actinomycetota</taxon>
        <taxon>Actinomycetes</taxon>
        <taxon>Propionibacteriales</taxon>
        <taxon>Propionibacteriaceae</taxon>
        <taxon>Tessaracoccus</taxon>
    </lineage>
</organism>
<comment type="similarity">
    <text evidence="1 7">Belongs to the methyltransferase superfamily. RsmH family.</text>
</comment>
<dbReference type="InterPro" id="IPR002903">
    <property type="entry name" value="RsmH"/>
</dbReference>
<dbReference type="NCBIfam" id="TIGR00006">
    <property type="entry name" value="16S rRNA (cytosine(1402)-N(4))-methyltransferase RsmH"/>
    <property type="match status" value="1"/>
</dbReference>
<dbReference type="PANTHER" id="PTHR11265">
    <property type="entry name" value="S-ADENOSYL-METHYLTRANSFERASE MRAW"/>
    <property type="match status" value="1"/>
</dbReference>
<evidence type="ECO:0000256" key="1">
    <source>
        <dbReference type="ARBA" id="ARBA00010396"/>
    </source>
</evidence>
<evidence type="ECO:0000313" key="9">
    <source>
        <dbReference type="Proteomes" id="UP000188324"/>
    </source>
</evidence>
<feature type="binding site" evidence="7">
    <location>
        <position position="47"/>
    </location>
    <ligand>
        <name>S-adenosyl-L-methionine</name>
        <dbReference type="ChEBI" id="CHEBI:59789"/>
    </ligand>
</feature>
<feature type="binding site" evidence="7">
    <location>
        <begin position="28"/>
        <end position="30"/>
    </location>
    <ligand>
        <name>S-adenosyl-L-methionine</name>
        <dbReference type="ChEBI" id="CHEBI:59789"/>
    </ligand>
</feature>
<keyword evidence="6 7" id="KW-0949">S-adenosyl-L-methionine</keyword>
<feature type="binding site" evidence="7">
    <location>
        <position position="95"/>
    </location>
    <ligand>
        <name>S-adenosyl-L-methionine</name>
        <dbReference type="ChEBI" id="CHEBI:59789"/>
    </ligand>
</feature>
<evidence type="ECO:0000256" key="3">
    <source>
        <dbReference type="ARBA" id="ARBA00022552"/>
    </source>
</evidence>
<feature type="binding site" evidence="7">
    <location>
        <position position="74"/>
    </location>
    <ligand>
        <name>S-adenosyl-L-methionine</name>
        <dbReference type="ChEBI" id="CHEBI:59789"/>
    </ligand>
</feature>
<dbReference type="Gene3D" id="3.40.50.150">
    <property type="entry name" value="Vaccinia Virus protein VP39"/>
    <property type="match status" value="1"/>
</dbReference>
<dbReference type="EC" id="2.1.1.199" evidence="7"/>
<dbReference type="EMBL" id="CP019605">
    <property type="protein sequence ID" value="AQP46004.1"/>
    <property type="molecule type" value="Genomic_DNA"/>
</dbReference>
<dbReference type="Gene3D" id="1.10.150.170">
    <property type="entry name" value="Putative methyltransferase TM0872, insert domain"/>
    <property type="match status" value="1"/>
</dbReference>
<comment type="catalytic activity">
    <reaction evidence="7">
        <text>cytidine(1402) in 16S rRNA + S-adenosyl-L-methionine = N(4)-methylcytidine(1402) in 16S rRNA + S-adenosyl-L-homocysteine + H(+)</text>
        <dbReference type="Rhea" id="RHEA:42928"/>
        <dbReference type="Rhea" id="RHEA-COMP:10286"/>
        <dbReference type="Rhea" id="RHEA-COMP:10287"/>
        <dbReference type="ChEBI" id="CHEBI:15378"/>
        <dbReference type="ChEBI" id="CHEBI:57856"/>
        <dbReference type="ChEBI" id="CHEBI:59789"/>
        <dbReference type="ChEBI" id="CHEBI:74506"/>
        <dbReference type="ChEBI" id="CHEBI:82748"/>
        <dbReference type="EC" id="2.1.1.199"/>
    </reaction>
</comment>
<name>A0A1Q2CIS2_9ACTN</name>
<dbReference type="SUPFAM" id="SSF81799">
    <property type="entry name" value="Putative methyltransferase TM0872, insert domain"/>
    <property type="match status" value="1"/>
</dbReference>
<comment type="function">
    <text evidence="7">Specifically methylates the N4 position of cytidine in position 1402 (C1402) of 16S rRNA.</text>
</comment>
<evidence type="ECO:0000313" key="8">
    <source>
        <dbReference type="EMBL" id="AQP46004.1"/>
    </source>
</evidence>
<evidence type="ECO:0000256" key="7">
    <source>
        <dbReference type="HAMAP-Rule" id="MF_01007"/>
    </source>
</evidence>
<evidence type="ECO:0000256" key="6">
    <source>
        <dbReference type="ARBA" id="ARBA00022691"/>
    </source>
</evidence>
<gene>
    <name evidence="7" type="primary">rsmH</name>
    <name evidence="8" type="ORF">RPIT_03990</name>
</gene>
<evidence type="ECO:0000256" key="5">
    <source>
        <dbReference type="ARBA" id="ARBA00022679"/>
    </source>
</evidence>
<dbReference type="GO" id="GO:0071424">
    <property type="term" value="F:rRNA (cytosine-N4-)-methyltransferase activity"/>
    <property type="evidence" value="ECO:0007669"/>
    <property type="project" value="UniProtKB-UniRule"/>
</dbReference>
<sequence length="308" mass="33573">MRDRIVELLRPALTAPGAVYVDGTLGLAGHAIAILEACPSARLIGIDRDPDAHEVARERLGHLADRATLVQAVYDELPEVLEDLGVDTVDAILLDLGLSSLQIDRTDRGFAYRVDSPLDMRMNQGEGQTAADVLNTYSSRDLSRILRRYGEERFADRIARAVVAAREAEPFRTSARLVETISAAIPAAARHTGGHPAKRTFQALRIEVNRELAALEAALPAAVGALAVGGRMAVLSYHSLEDRLVKRTFAERATDRGPRDMPVVPDHLRAELALLTRGAERPDQHEIDTNPRAASARLRVAQRVKEAA</sequence>
<evidence type="ECO:0000256" key="2">
    <source>
        <dbReference type="ARBA" id="ARBA00022490"/>
    </source>
</evidence>
<dbReference type="SUPFAM" id="SSF53335">
    <property type="entry name" value="S-adenosyl-L-methionine-dependent methyltransferases"/>
    <property type="match status" value="1"/>
</dbReference>
<dbReference type="HAMAP" id="MF_01007">
    <property type="entry name" value="16SrRNA_methyltr_H"/>
    <property type="match status" value="1"/>
</dbReference>
<keyword evidence="9" id="KW-1185">Reference proteome</keyword>
<dbReference type="PANTHER" id="PTHR11265:SF0">
    <property type="entry name" value="12S RRNA N4-METHYLCYTIDINE METHYLTRANSFERASE"/>
    <property type="match status" value="1"/>
</dbReference>
<dbReference type="Pfam" id="PF01795">
    <property type="entry name" value="Methyltransf_5"/>
    <property type="match status" value="1"/>
</dbReference>
<keyword evidence="3 7" id="KW-0698">rRNA processing</keyword>
<dbReference type="STRING" id="1610493.RPIT_03990"/>
<dbReference type="PIRSF" id="PIRSF004486">
    <property type="entry name" value="MraW"/>
    <property type="match status" value="1"/>
</dbReference>